<name>A0AAD4LC65_9AGAM</name>
<dbReference type="Proteomes" id="UP001201163">
    <property type="component" value="Unassembled WGS sequence"/>
</dbReference>
<proteinExistence type="predicted"/>
<keyword evidence="3" id="KW-1185">Reference proteome</keyword>
<evidence type="ECO:0000313" key="3">
    <source>
        <dbReference type="Proteomes" id="UP001201163"/>
    </source>
</evidence>
<accession>A0AAD4LC65</accession>
<feature type="compositionally biased region" description="Pro residues" evidence="1">
    <location>
        <begin position="260"/>
        <end position="271"/>
    </location>
</feature>
<comment type="caution">
    <text evidence="2">The sequence shown here is derived from an EMBL/GenBank/DDBJ whole genome shotgun (WGS) entry which is preliminary data.</text>
</comment>
<dbReference type="AlphaFoldDB" id="A0AAD4LC65"/>
<protein>
    <submittedName>
        <fullName evidence="2">Uncharacterized protein</fullName>
    </submittedName>
</protein>
<evidence type="ECO:0000313" key="2">
    <source>
        <dbReference type="EMBL" id="KAH8985541.1"/>
    </source>
</evidence>
<evidence type="ECO:0000256" key="1">
    <source>
        <dbReference type="SAM" id="MobiDB-lite"/>
    </source>
</evidence>
<organism evidence="2 3">
    <name type="scientific">Lactarius akahatsu</name>
    <dbReference type="NCBI Taxonomy" id="416441"/>
    <lineage>
        <taxon>Eukaryota</taxon>
        <taxon>Fungi</taxon>
        <taxon>Dikarya</taxon>
        <taxon>Basidiomycota</taxon>
        <taxon>Agaricomycotina</taxon>
        <taxon>Agaricomycetes</taxon>
        <taxon>Russulales</taxon>
        <taxon>Russulaceae</taxon>
        <taxon>Lactarius</taxon>
    </lineage>
</organism>
<gene>
    <name evidence="2" type="ORF">EDB92DRAFT_1818602</name>
</gene>
<feature type="region of interest" description="Disordered" evidence="1">
    <location>
        <begin position="260"/>
        <end position="290"/>
    </location>
</feature>
<reference evidence="2" key="1">
    <citation type="submission" date="2022-01" db="EMBL/GenBank/DDBJ databases">
        <title>Comparative genomics reveals a dynamic genome evolution in the ectomycorrhizal milk-cap (Lactarius) mushrooms.</title>
        <authorList>
            <consortium name="DOE Joint Genome Institute"/>
            <person name="Lebreton A."/>
            <person name="Tang N."/>
            <person name="Kuo A."/>
            <person name="LaButti K."/>
            <person name="Drula E."/>
            <person name="Barry K."/>
            <person name="Clum A."/>
            <person name="Lipzen A."/>
            <person name="Mousain D."/>
            <person name="Ng V."/>
            <person name="Wang R."/>
            <person name="Wang X."/>
            <person name="Dai Y."/>
            <person name="Henrissat B."/>
            <person name="Grigoriev I.V."/>
            <person name="Guerin-Laguette A."/>
            <person name="Yu F."/>
            <person name="Martin F.M."/>
        </authorList>
    </citation>
    <scope>NUCLEOTIDE SEQUENCE</scope>
    <source>
        <strain evidence="2">QP</strain>
    </source>
</reference>
<dbReference type="EMBL" id="JAKELL010000062">
    <property type="protein sequence ID" value="KAH8985541.1"/>
    <property type="molecule type" value="Genomic_DNA"/>
</dbReference>
<sequence length="539" mass="59615">MSFPFRGLSPLVLHALVRHGTPQAQAQARSCLIGSAGPCIVFSGSGDHYAAIFTLFGPLLDNRIYMLSSSDRIEPEHQIEQCDLAVCAISEQGELRPREAPIVVNHLTGGHTVFVTFVALVEEEFRLFVRNNGRFDASADIFIRGESLGKWLIAREPKAWHNIGCDSLFKFQDSYDRRSKVFEPSMIELRFQYLSQVEEGQDKDGFVPVTVREPTPDDGPSCVPLSNALMQSQFETMADEPFLTFVIAFYPPPTMFPTVPGPPPPAYPKPVPGSISSSEGGSTTSSDSIFQMSDDDLEDALSEHKKSRLLLPARLTPGFGGKLPMEDFCRRYELPEDIPSVLAQLRIKDAHALSRVYLRELRDKGMALRSINMLQLAVVRFSSESRPIRYSSAASRWTYSIFPLSIAQRSVGGPNISTFKCNSRGGLEAYLLDAVLPEFAKMARSTPLGNKLLEGKSCHHYRDYAKGIMVLRSELAPVKHHTRQGTFLHSLYGATRYSDTFFLTACQLAVISVLGRPINTGTGLLVTALVAIALAPQHQ</sequence>
<feature type="compositionally biased region" description="Low complexity" evidence="1">
    <location>
        <begin position="272"/>
        <end position="289"/>
    </location>
</feature>